<dbReference type="KEGG" id="smul:SMUL_1638"/>
<keyword evidence="2" id="KW-1003">Cell membrane</keyword>
<accession>A0AA86ANY2</accession>
<dbReference type="GO" id="GO:0022904">
    <property type="term" value="P:respiratory electron transport chain"/>
    <property type="evidence" value="ECO:0007669"/>
    <property type="project" value="InterPro"/>
</dbReference>
<gene>
    <name evidence="8" type="ORF">SMUL_1638</name>
</gene>
<organism evidence="8 9">
    <name type="scientific">Sulfurospirillum multivorans (strain DM 12446 / JCM 15788 / NBRC 109480)</name>
    <dbReference type="NCBI Taxonomy" id="1150621"/>
    <lineage>
        <taxon>Bacteria</taxon>
        <taxon>Pseudomonadati</taxon>
        <taxon>Campylobacterota</taxon>
        <taxon>Epsilonproteobacteria</taxon>
        <taxon>Campylobacterales</taxon>
        <taxon>Sulfurospirillaceae</taxon>
        <taxon>Sulfurospirillum</taxon>
    </lineage>
</organism>
<evidence type="ECO:0000256" key="5">
    <source>
        <dbReference type="ARBA" id="ARBA00023136"/>
    </source>
</evidence>
<dbReference type="RefSeq" id="WP_025344767.1">
    <property type="nucleotide sequence ID" value="NZ_CP007201.1"/>
</dbReference>
<feature type="transmembrane region" description="Helical" evidence="6">
    <location>
        <begin position="204"/>
        <end position="221"/>
    </location>
</feature>
<dbReference type="AlphaFoldDB" id="A0AA86ANY2"/>
<evidence type="ECO:0000256" key="4">
    <source>
        <dbReference type="ARBA" id="ARBA00022989"/>
    </source>
</evidence>
<keyword evidence="5 6" id="KW-0472">Membrane</keyword>
<dbReference type="GO" id="GO:0005886">
    <property type="term" value="C:plasma membrane"/>
    <property type="evidence" value="ECO:0007669"/>
    <property type="project" value="UniProtKB-SubCell"/>
</dbReference>
<dbReference type="Pfam" id="PF09626">
    <property type="entry name" value="DHC"/>
    <property type="match status" value="1"/>
</dbReference>
<dbReference type="Proteomes" id="UP000019322">
    <property type="component" value="Chromosome"/>
</dbReference>
<dbReference type="InterPro" id="IPR011577">
    <property type="entry name" value="Cyt_b561_bac/Ni-Hgenase"/>
</dbReference>
<evidence type="ECO:0000313" key="8">
    <source>
        <dbReference type="EMBL" id="AHJ12896.1"/>
    </source>
</evidence>
<evidence type="ECO:0000259" key="7">
    <source>
        <dbReference type="Pfam" id="PF01292"/>
    </source>
</evidence>
<evidence type="ECO:0000256" key="2">
    <source>
        <dbReference type="ARBA" id="ARBA00022475"/>
    </source>
</evidence>
<dbReference type="PANTHER" id="PTHR30485">
    <property type="entry name" value="NI/FE-HYDROGENASE 1 B-TYPE CYTOCHROME SUBUNIT"/>
    <property type="match status" value="1"/>
</dbReference>
<evidence type="ECO:0000256" key="1">
    <source>
        <dbReference type="ARBA" id="ARBA00004651"/>
    </source>
</evidence>
<comment type="subcellular location">
    <subcellularLocation>
        <location evidence="1">Cell membrane</location>
        <topology evidence="1">Multi-pass membrane protein</topology>
    </subcellularLocation>
</comment>
<feature type="transmembrane region" description="Helical" evidence="6">
    <location>
        <begin position="20"/>
        <end position="39"/>
    </location>
</feature>
<reference evidence="8 9" key="1">
    <citation type="journal article" date="2014" name="Environ. Microbiol.">
        <title>Insights into organohalide respiration and the versatile catabolism of Sulfurospirillum multivorans gained from comparative genomics and physiological studies.</title>
        <authorList>
            <person name="Goris T."/>
            <person name="Schubert T."/>
            <person name="Gadkari J."/>
            <person name="Wubet T."/>
            <person name="Tarkka M."/>
            <person name="Buscot F."/>
            <person name="Adrian L."/>
            <person name="Diekert G."/>
        </authorList>
    </citation>
    <scope>NUCLEOTIDE SEQUENCE [LARGE SCALE GENOMIC DNA]</scope>
    <source>
        <strain evidence="9">DM 12446 / JCM 15788 / NBRC 109480</strain>
    </source>
</reference>
<feature type="domain" description="Cytochrome b561 bacterial/Ni-hydrogenase" evidence="7">
    <location>
        <begin position="10"/>
        <end position="187"/>
    </location>
</feature>
<name>A0AA86ANY2_SULMK</name>
<keyword evidence="3 6" id="KW-0812">Transmembrane</keyword>
<feature type="transmembrane region" description="Helical" evidence="6">
    <location>
        <begin position="100"/>
        <end position="126"/>
    </location>
</feature>
<dbReference type="GO" id="GO:0009055">
    <property type="term" value="F:electron transfer activity"/>
    <property type="evidence" value="ECO:0007669"/>
    <property type="project" value="InterPro"/>
</dbReference>
<evidence type="ECO:0000256" key="3">
    <source>
        <dbReference type="ARBA" id="ARBA00022692"/>
    </source>
</evidence>
<dbReference type="SUPFAM" id="SSF81342">
    <property type="entry name" value="Transmembrane di-heme cytochromes"/>
    <property type="match status" value="1"/>
</dbReference>
<dbReference type="InterPro" id="IPR051542">
    <property type="entry name" value="Hydrogenase_cytochrome"/>
</dbReference>
<dbReference type="Pfam" id="PF01292">
    <property type="entry name" value="Ni_hydr_CYTB"/>
    <property type="match status" value="1"/>
</dbReference>
<dbReference type="InterPro" id="IPR018588">
    <property type="entry name" value="Dihaem_cytochrome-c"/>
</dbReference>
<evidence type="ECO:0000313" key="9">
    <source>
        <dbReference type="Proteomes" id="UP000019322"/>
    </source>
</evidence>
<dbReference type="EMBL" id="CP007201">
    <property type="protein sequence ID" value="AHJ12896.1"/>
    <property type="molecule type" value="Genomic_DNA"/>
</dbReference>
<dbReference type="Gene3D" id="1.20.950.20">
    <property type="entry name" value="Transmembrane di-heme cytochromes, Chain C"/>
    <property type="match status" value="1"/>
</dbReference>
<sequence>MNKRIHEVFVWPLCTRIIHWIMATSFLLSFGTSFFHYLFRWHLAFGLIFGIVLLFRLIWGFVGPNYATFKTFTLSPKELQEYFVQKVQNRWRKIHAGHNAASSWFTLIVLGLGSWIVLSGLLLQGIQEGSGIFKELNEHYFQFSSILLSLHEVLSYLLFIWALIHIVGVLIEQFYHKTHMLFAMITGYKKAEGNDARVSMVRHLFAYAVIGLSMVTLYNVACSNETFLTQSRFEKRDFQAENPAFFEKCSTCHKLYPPFMLPHDSWVRLMEGLDNHFGEQIRENNITKSEQMSIKAYLLSHSAESSSHKVSFKTLESLGEMRPISMSKVPYWRETHKSIDKNIYHSLHVKDASNCFACHPDFEYGILDNTRIHIPNSH</sequence>
<feature type="transmembrane region" description="Helical" evidence="6">
    <location>
        <begin position="146"/>
        <end position="171"/>
    </location>
</feature>
<evidence type="ECO:0000256" key="6">
    <source>
        <dbReference type="SAM" id="Phobius"/>
    </source>
</evidence>
<keyword evidence="4 6" id="KW-1133">Transmembrane helix</keyword>
<protein>
    <submittedName>
        <fullName evidence="8">Cytochrome b</fullName>
    </submittedName>
</protein>
<dbReference type="PANTHER" id="PTHR30485:SF2">
    <property type="entry name" value="BLL0597 PROTEIN"/>
    <property type="match status" value="1"/>
</dbReference>
<dbReference type="InterPro" id="IPR016174">
    <property type="entry name" value="Di-haem_cyt_TM"/>
</dbReference>
<proteinExistence type="predicted"/>
<dbReference type="GO" id="GO:0020037">
    <property type="term" value="F:heme binding"/>
    <property type="evidence" value="ECO:0007669"/>
    <property type="project" value="TreeGrafter"/>
</dbReference>
<feature type="transmembrane region" description="Helical" evidence="6">
    <location>
        <begin position="45"/>
        <end position="67"/>
    </location>
</feature>